<dbReference type="Proteomes" id="UP001497497">
    <property type="component" value="Unassembled WGS sequence"/>
</dbReference>
<dbReference type="PROSITE" id="PS50853">
    <property type="entry name" value="FN3"/>
    <property type="match status" value="1"/>
</dbReference>
<dbReference type="InterPro" id="IPR013783">
    <property type="entry name" value="Ig-like_fold"/>
</dbReference>
<accession>A0AAV2H8A6</accession>
<name>A0AAV2H8A6_LYMST</name>
<dbReference type="InterPro" id="IPR003961">
    <property type="entry name" value="FN3_dom"/>
</dbReference>
<organism evidence="2 3">
    <name type="scientific">Lymnaea stagnalis</name>
    <name type="common">Great pond snail</name>
    <name type="synonym">Helix stagnalis</name>
    <dbReference type="NCBI Taxonomy" id="6523"/>
    <lineage>
        <taxon>Eukaryota</taxon>
        <taxon>Metazoa</taxon>
        <taxon>Spiralia</taxon>
        <taxon>Lophotrochozoa</taxon>
        <taxon>Mollusca</taxon>
        <taxon>Gastropoda</taxon>
        <taxon>Heterobranchia</taxon>
        <taxon>Euthyneura</taxon>
        <taxon>Panpulmonata</taxon>
        <taxon>Hygrophila</taxon>
        <taxon>Lymnaeoidea</taxon>
        <taxon>Lymnaeidae</taxon>
        <taxon>Lymnaea</taxon>
    </lineage>
</organism>
<evidence type="ECO:0000259" key="1">
    <source>
        <dbReference type="PROSITE" id="PS50853"/>
    </source>
</evidence>
<dbReference type="EMBL" id="CAXITT010000058">
    <property type="protein sequence ID" value="CAL1529943.1"/>
    <property type="molecule type" value="Genomic_DNA"/>
</dbReference>
<reference evidence="2 3" key="1">
    <citation type="submission" date="2024-04" db="EMBL/GenBank/DDBJ databases">
        <authorList>
            <consortium name="Genoscope - CEA"/>
            <person name="William W."/>
        </authorList>
    </citation>
    <scope>NUCLEOTIDE SEQUENCE [LARGE SCALE GENOMIC DNA]</scope>
</reference>
<keyword evidence="3" id="KW-1185">Reference proteome</keyword>
<comment type="caution">
    <text evidence="2">The sequence shown here is derived from an EMBL/GenBank/DDBJ whole genome shotgun (WGS) entry which is preliminary data.</text>
</comment>
<dbReference type="Gene3D" id="2.60.40.10">
    <property type="entry name" value="Immunoglobulins"/>
    <property type="match status" value="2"/>
</dbReference>
<feature type="non-terminal residue" evidence="2">
    <location>
        <position position="264"/>
    </location>
</feature>
<evidence type="ECO:0000313" key="3">
    <source>
        <dbReference type="Proteomes" id="UP001497497"/>
    </source>
</evidence>
<dbReference type="SUPFAM" id="SSF49265">
    <property type="entry name" value="Fibronectin type III"/>
    <property type="match status" value="1"/>
</dbReference>
<dbReference type="InterPro" id="IPR036116">
    <property type="entry name" value="FN3_sf"/>
</dbReference>
<protein>
    <recommendedName>
        <fullName evidence="1">Fibronectin type-III domain-containing protein</fullName>
    </recommendedName>
</protein>
<feature type="domain" description="Fibronectin type-III" evidence="1">
    <location>
        <begin position="86"/>
        <end position="180"/>
    </location>
</feature>
<evidence type="ECO:0000313" key="2">
    <source>
        <dbReference type="EMBL" id="CAL1529943.1"/>
    </source>
</evidence>
<dbReference type="AlphaFoldDB" id="A0AAV2H8A6"/>
<sequence length="264" mass="29915">MNCTWTNPVPYAEYVPRDTFFLIKEGELSNVTLCPQNDSVSCVWPKDHFQLKDTYTITVEVWNTKTEIHTSQVFTLNADEIVKPAPVKHLSVKVLSLSDPCLELSWTQESHGRTVYRISQQKKVDSEFKVITDNETSNSYKICDYLPFSNYSFSVDCHPLDFKGYWSESEILNNFRTPERAPTSGPVTTNGSYNTSDCMNGLRNVTVYWQEVEELSRNGIIVSYSVMHNGQVLTRVPAGMFQATVVVRCTDSPLMLNISAHNGA</sequence>
<gene>
    <name evidence="2" type="ORF">GSLYS_00004076001</name>
</gene>
<proteinExistence type="predicted"/>